<name>A0ABU2MFY8_9ACTN</name>
<evidence type="ECO:0000313" key="2">
    <source>
        <dbReference type="Proteomes" id="UP001183390"/>
    </source>
</evidence>
<dbReference type="Proteomes" id="UP001183390">
    <property type="component" value="Unassembled WGS sequence"/>
</dbReference>
<gene>
    <name evidence="1" type="ORF">RM479_23965</name>
</gene>
<protein>
    <recommendedName>
        <fullName evidence="3">DUF5753 domain-containing protein</fullName>
    </recommendedName>
</protein>
<comment type="caution">
    <text evidence="1">The sequence shown here is derived from an EMBL/GenBank/DDBJ whole genome shotgun (WGS) entry which is preliminary data.</text>
</comment>
<evidence type="ECO:0008006" key="3">
    <source>
        <dbReference type="Google" id="ProtNLM"/>
    </source>
</evidence>
<keyword evidence="2" id="KW-1185">Reference proteome</keyword>
<reference evidence="2" key="1">
    <citation type="submission" date="2023-07" db="EMBL/GenBank/DDBJ databases">
        <title>30 novel species of actinomycetes from the DSMZ collection.</title>
        <authorList>
            <person name="Nouioui I."/>
        </authorList>
    </citation>
    <scope>NUCLEOTIDE SEQUENCE [LARGE SCALE GENOMIC DNA]</scope>
    <source>
        <strain evidence="2">DSM 44743</strain>
    </source>
</reference>
<organism evidence="1 2">
    <name type="scientific">Nocardiopsis lambiniae</name>
    <dbReference type="NCBI Taxonomy" id="3075539"/>
    <lineage>
        <taxon>Bacteria</taxon>
        <taxon>Bacillati</taxon>
        <taxon>Actinomycetota</taxon>
        <taxon>Actinomycetes</taxon>
        <taxon>Streptosporangiales</taxon>
        <taxon>Nocardiopsidaceae</taxon>
        <taxon>Nocardiopsis</taxon>
    </lineage>
</organism>
<dbReference type="RefSeq" id="WP_311513970.1">
    <property type="nucleotide sequence ID" value="NZ_JAVREP010000023.1"/>
</dbReference>
<evidence type="ECO:0000313" key="1">
    <source>
        <dbReference type="EMBL" id="MDT0331479.1"/>
    </source>
</evidence>
<dbReference type="EMBL" id="JAVREP010000023">
    <property type="protein sequence ID" value="MDT0331479.1"/>
    <property type="molecule type" value="Genomic_DNA"/>
</dbReference>
<sequence length="94" mass="10509">MELEDERVIYLRDLQNALAARQLGSRLAVTVYQGELTPTLCCDPYLGQAAVRVQDDQYTFLDITTPRVRVPVTDPAECVNRLVRERAGRISGSA</sequence>
<proteinExistence type="predicted"/>
<accession>A0ABU2MFY8</accession>